<evidence type="ECO:0008006" key="4">
    <source>
        <dbReference type="Google" id="ProtNLM"/>
    </source>
</evidence>
<keyword evidence="3" id="KW-1185">Reference proteome</keyword>
<dbReference type="InterPro" id="IPR038488">
    <property type="entry name" value="Integrase_DNA-bd_sf"/>
</dbReference>
<gene>
    <name evidence="2" type="ORF">SAMN02745130_02137</name>
</gene>
<feature type="region of interest" description="Disordered" evidence="1">
    <location>
        <begin position="1"/>
        <end position="22"/>
    </location>
</feature>
<reference evidence="2 3" key="1">
    <citation type="submission" date="2017-02" db="EMBL/GenBank/DDBJ databases">
        <authorList>
            <person name="Peterson S.W."/>
        </authorList>
    </citation>
    <scope>NUCLEOTIDE SEQUENCE [LARGE SCALE GENOMIC DNA]</scope>
    <source>
        <strain evidence="2 3">ATCC 49788</strain>
    </source>
</reference>
<evidence type="ECO:0000313" key="3">
    <source>
        <dbReference type="Proteomes" id="UP000190460"/>
    </source>
</evidence>
<sequence length="69" mass="7938">MTKKLKDSIVKHAKPKADSKPADYADGEKLRLHVTTSGNYWHYRYGWDGKGKELSCRIRFGQLITELSI</sequence>
<evidence type="ECO:0000256" key="1">
    <source>
        <dbReference type="SAM" id="MobiDB-lite"/>
    </source>
</evidence>
<name>A0A1T4WVM3_9GAMM</name>
<evidence type="ECO:0000313" key="2">
    <source>
        <dbReference type="EMBL" id="SKA80915.1"/>
    </source>
</evidence>
<dbReference type="Proteomes" id="UP000190460">
    <property type="component" value="Unassembled WGS sequence"/>
</dbReference>
<accession>A0A1T4WVM3</accession>
<organism evidence="2 3">
    <name type="scientific">Thiothrix eikelboomii</name>
    <dbReference type="NCBI Taxonomy" id="92487"/>
    <lineage>
        <taxon>Bacteria</taxon>
        <taxon>Pseudomonadati</taxon>
        <taxon>Pseudomonadota</taxon>
        <taxon>Gammaproteobacteria</taxon>
        <taxon>Thiotrichales</taxon>
        <taxon>Thiotrichaceae</taxon>
        <taxon>Thiothrix</taxon>
    </lineage>
</organism>
<dbReference type="Gene3D" id="3.30.160.390">
    <property type="entry name" value="Integrase, DNA-binding domain"/>
    <property type="match status" value="1"/>
</dbReference>
<dbReference type="EMBL" id="FUYB01000009">
    <property type="protein sequence ID" value="SKA80915.1"/>
    <property type="molecule type" value="Genomic_DNA"/>
</dbReference>
<proteinExistence type="predicted"/>
<dbReference type="AlphaFoldDB" id="A0A1T4WVM3"/>
<protein>
    <recommendedName>
        <fullName evidence="4">Integrase DNA-binding domain-containing protein</fullName>
    </recommendedName>
</protein>
<dbReference type="STRING" id="92487.SAMN02745130_02137"/>